<keyword evidence="2" id="KW-1185">Reference proteome</keyword>
<comment type="caution">
    <text evidence="1">The sequence shown here is derived from an EMBL/GenBank/DDBJ whole genome shotgun (WGS) entry which is preliminary data.</text>
</comment>
<reference evidence="1 2" key="1">
    <citation type="submission" date="2018-03" db="EMBL/GenBank/DDBJ databases">
        <title>Draft genome of Deinococcus sp. OD32.</title>
        <authorList>
            <person name="Wang X.-P."/>
            <person name="Du Z.-J."/>
        </authorList>
    </citation>
    <scope>NUCLEOTIDE SEQUENCE [LARGE SCALE GENOMIC DNA]</scope>
    <source>
        <strain evidence="1 2">OD32</strain>
    </source>
</reference>
<evidence type="ECO:0000313" key="2">
    <source>
        <dbReference type="Proteomes" id="UP000240317"/>
    </source>
</evidence>
<sequence length="90" mass="9655">MVLPEPREDRSLLMAVQPGQIAGAHPAVLGHPGAIEKCCGLRQGTAQFLSDERRTERPIDFAELTEVLCSGKSQGRTTGHQAIIIRGAHA</sequence>
<dbReference type="EMBL" id="PYSV01000026">
    <property type="protein sequence ID" value="PTA66553.1"/>
    <property type="molecule type" value="Genomic_DNA"/>
</dbReference>
<gene>
    <name evidence="1" type="ORF">C8263_17355</name>
</gene>
<organism evidence="1 2">
    <name type="scientific">Deinococcus arcticus</name>
    <dbReference type="NCBI Taxonomy" id="2136176"/>
    <lineage>
        <taxon>Bacteria</taxon>
        <taxon>Thermotogati</taxon>
        <taxon>Deinococcota</taxon>
        <taxon>Deinococci</taxon>
        <taxon>Deinococcales</taxon>
        <taxon>Deinococcaceae</taxon>
        <taxon>Deinococcus</taxon>
    </lineage>
</organism>
<accession>A0A2T3W471</accession>
<name>A0A2T3W471_9DEIO</name>
<evidence type="ECO:0000313" key="1">
    <source>
        <dbReference type="EMBL" id="PTA66553.1"/>
    </source>
</evidence>
<proteinExistence type="predicted"/>
<protein>
    <submittedName>
        <fullName evidence="1">Uncharacterized protein</fullName>
    </submittedName>
</protein>
<dbReference type="AlphaFoldDB" id="A0A2T3W471"/>
<dbReference type="Proteomes" id="UP000240317">
    <property type="component" value="Unassembled WGS sequence"/>
</dbReference>